<accession>A0ABQ9I1T8</accession>
<organism evidence="2 3">
    <name type="scientific">Dryococelus australis</name>
    <dbReference type="NCBI Taxonomy" id="614101"/>
    <lineage>
        <taxon>Eukaryota</taxon>
        <taxon>Metazoa</taxon>
        <taxon>Ecdysozoa</taxon>
        <taxon>Arthropoda</taxon>
        <taxon>Hexapoda</taxon>
        <taxon>Insecta</taxon>
        <taxon>Pterygota</taxon>
        <taxon>Neoptera</taxon>
        <taxon>Polyneoptera</taxon>
        <taxon>Phasmatodea</taxon>
        <taxon>Verophasmatodea</taxon>
        <taxon>Anareolatae</taxon>
        <taxon>Phasmatidae</taxon>
        <taxon>Eurycanthinae</taxon>
        <taxon>Dryococelus</taxon>
    </lineage>
</organism>
<proteinExistence type="predicted"/>
<keyword evidence="3" id="KW-1185">Reference proteome</keyword>
<reference evidence="2 3" key="1">
    <citation type="submission" date="2023-02" db="EMBL/GenBank/DDBJ databases">
        <title>LHISI_Scaffold_Assembly.</title>
        <authorList>
            <person name="Stuart O.P."/>
            <person name="Cleave R."/>
            <person name="Magrath M.J.L."/>
            <person name="Mikheyev A.S."/>
        </authorList>
    </citation>
    <scope>NUCLEOTIDE SEQUENCE [LARGE SCALE GENOMIC DNA]</scope>
    <source>
        <strain evidence="2">Daus_M_001</strain>
        <tissue evidence="2">Leg muscle</tissue>
    </source>
</reference>
<sequence>MSEGTGLVKLKSDVDVSDVLYVPDLSANMLSVSKMANRGLKVFFDSEECKVYDDCQIRGNIIVTAVNEGVVYKVKCNSHNINTHKQNDALSVQDVKEKGTTARLPRNLWHRRLGNLNRKSMSQLKSTSIGMDFSDDTDSDCIACVKGKQCRDPYSKHSSV</sequence>
<feature type="domain" description="GAG-pre-integrase" evidence="1">
    <location>
        <begin position="107"/>
        <end position="149"/>
    </location>
</feature>
<comment type="caution">
    <text evidence="2">The sequence shown here is derived from an EMBL/GenBank/DDBJ whole genome shotgun (WGS) entry which is preliminary data.</text>
</comment>
<evidence type="ECO:0000259" key="1">
    <source>
        <dbReference type="Pfam" id="PF13976"/>
    </source>
</evidence>
<dbReference type="EMBL" id="JARBHB010000003">
    <property type="protein sequence ID" value="KAJ8890598.1"/>
    <property type="molecule type" value="Genomic_DNA"/>
</dbReference>
<gene>
    <name evidence="2" type="ORF">PR048_010107</name>
</gene>
<evidence type="ECO:0000313" key="3">
    <source>
        <dbReference type="Proteomes" id="UP001159363"/>
    </source>
</evidence>
<protein>
    <recommendedName>
        <fullName evidence="1">GAG-pre-integrase domain-containing protein</fullName>
    </recommendedName>
</protein>
<evidence type="ECO:0000313" key="2">
    <source>
        <dbReference type="EMBL" id="KAJ8890598.1"/>
    </source>
</evidence>
<dbReference type="Pfam" id="PF13976">
    <property type="entry name" value="gag_pre-integrs"/>
    <property type="match status" value="1"/>
</dbReference>
<dbReference type="Proteomes" id="UP001159363">
    <property type="component" value="Chromosome 3"/>
</dbReference>
<dbReference type="InterPro" id="IPR025724">
    <property type="entry name" value="GAG-pre-integrase_dom"/>
</dbReference>
<name>A0ABQ9I1T8_9NEOP</name>